<name>A0A319DGA2_9EURO</name>
<proteinExistence type="predicted"/>
<dbReference type="VEuPathDB" id="FungiDB:BO71DRAFT_448643"/>
<dbReference type="PANTHER" id="PTHR45458:SF1">
    <property type="entry name" value="SHORT CHAIN DEHYDROGENASE"/>
    <property type="match status" value="1"/>
</dbReference>
<keyword evidence="2" id="KW-1185">Reference proteome</keyword>
<dbReference type="InterPro" id="IPR052184">
    <property type="entry name" value="SDR_enzymes"/>
</dbReference>
<dbReference type="InterPro" id="IPR036291">
    <property type="entry name" value="NAD(P)-bd_dom_sf"/>
</dbReference>
<organism evidence="1 2">
    <name type="scientific">Aspergillus ellipticus CBS 707.79</name>
    <dbReference type="NCBI Taxonomy" id="1448320"/>
    <lineage>
        <taxon>Eukaryota</taxon>
        <taxon>Fungi</taxon>
        <taxon>Dikarya</taxon>
        <taxon>Ascomycota</taxon>
        <taxon>Pezizomycotina</taxon>
        <taxon>Eurotiomycetes</taxon>
        <taxon>Eurotiomycetidae</taxon>
        <taxon>Eurotiales</taxon>
        <taxon>Aspergillaceae</taxon>
        <taxon>Aspergillus</taxon>
        <taxon>Aspergillus subgen. Circumdati</taxon>
    </lineage>
</organism>
<accession>A0A319DGA2</accession>
<dbReference type="SUPFAM" id="SSF51735">
    <property type="entry name" value="NAD(P)-binding Rossmann-fold domains"/>
    <property type="match status" value="1"/>
</dbReference>
<dbReference type="OrthoDB" id="9876299at2759"/>
<evidence type="ECO:0000313" key="1">
    <source>
        <dbReference type="EMBL" id="PYH96480.1"/>
    </source>
</evidence>
<protein>
    <submittedName>
        <fullName evidence="1">NAD(P)-binding protein</fullName>
    </submittedName>
</protein>
<dbReference type="InterPro" id="IPR002347">
    <property type="entry name" value="SDR_fam"/>
</dbReference>
<dbReference type="PANTHER" id="PTHR45458">
    <property type="entry name" value="SHORT-CHAIN DEHYDROGENASE/REDUCTASE SDR"/>
    <property type="match status" value="1"/>
</dbReference>
<dbReference type="EMBL" id="KZ825837">
    <property type="protein sequence ID" value="PYH96480.1"/>
    <property type="molecule type" value="Genomic_DNA"/>
</dbReference>
<gene>
    <name evidence="1" type="ORF">BO71DRAFT_448643</name>
</gene>
<evidence type="ECO:0000313" key="2">
    <source>
        <dbReference type="Proteomes" id="UP000247810"/>
    </source>
</evidence>
<dbReference type="AlphaFoldDB" id="A0A319DGA2"/>
<dbReference type="GO" id="GO:0016616">
    <property type="term" value="F:oxidoreductase activity, acting on the CH-OH group of donors, NAD or NADP as acceptor"/>
    <property type="evidence" value="ECO:0007669"/>
    <property type="project" value="TreeGrafter"/>
</dbReference>
<dbReference type="CDD" id="cd05325">
    <property type="entry name" value="carb_red_sniffer_like_SDR_c"/>
    <property type="match status" value="1"/>
</dbReference>
<dbReference type="Proteomes" id="UP000247810">
    <property type="component" value="Unassembled WGS sequence"/>
</dbReference>
<sequence>MTTTVLITGANKGIGRGLVQKYLARPETTVIAAVRSPKSTDSKSLADLPTDNTSRLITIKIDASSNTDAHDAVKTLEKHDIASLDIVIANAGVVDATAFVPVAEVKITQLQDYLDVNTVGPVRLFQATLPLLRKSSRARFILMSSLLATISDAKDIPFPIGAYGASKAAANFLVQKIDFENEGIATLAVNPGSVKTASGNEAARAVGFPEAAVELHESVDAIVAKIDMLSKGNGSAQFWGIDGTIAPW</sequence>
<dbReference type="PRINTS" id="PR00081">
    <property type="entry name" value="GDHRDH"/>
</dbReference>
<reference evidence="1 2" key="1">
    <citation type="submission" date="2018-02" db="EMBL/GenBank/DDBJ databases">
        <title>The genomes of Aspergillus section Nigri reveals drivers in fungal speciation.</title>
        <authorList>
            <consortium name="DOE Joint Genome Institute"/>
            <person name="Vesth T.C."/>
            <person name="Nybo J."/>
            <person name="Theobald S."/>
            <person name="Brandl J."/>
            <person name="Frisvad J.C."/>
            <person name="Nielsen K.F."/>
            <person name="Lyhne E.K."/>
            <person name="Kogle M.E."/>
            <person name="Kuo A."/>
            <person name="Riley R."/>
            <person name="Clum A."/>
            <person name="Nolan M."/>
            <person name="Lipzen A."/>
            <person name="Salamov A."/>
            <person name="Henrissat B."/>
            <person name="Wiebenga A."/>
            <person name="De vries R.P."/>
            <person name="Grigoriev I.V."/>
            <person name="Mortensen U.H."/>
            <person name="Andersen M.R."/>
            <person name="Baker S.E."/>
        </authorList>
    </citation>
    <scope>NUCLEOTIDE SEQUENCE [LARGE SCALE GENOMIC DNA]</scope>
    <source>
        <strain evidence="1 2">CBS 707.79</strain>
    </source>
</reference>
<dbReference type="Pfam" id="PF00106">
    <property type="entry name" value="adh_short"/>
    <property type="match status" value="1"/>
</dbReference>
<dbReference type="Gene3D" id="3.40.50.720">
    <property type="entry name" value="NAD(P)-binding Rossmann-like Domain"/>
    <property type="match status" value="1"/>
</dbReference>